<evidence type="ECO:0000313" key="2">
    <source>
        <dbReference type="EMBL" id="CDJ42824.1"/>
    </source>
</evidence>
<reference evidence="2" key="2">
    <citation type="submission" date="2013-10" db="EMBL/GenBank/DDBJ databases">
        <authorList>
            <person name="Aslett M."/>
        </authorList>
    </citation>
    <scope>NUCLEOTIDE SEQUENCE [LARGE SCALE GENOMIC DNA]</scope>
    <source>
        <strain evidence="2">Houghton</strain>
    </source>
</reference>
<gene>
    <name evidence="2" type="ORF">ETH_00013770</name>
</gene>
<keyword evidence="3" id="KW-1185">Reference proteome</keyword>
<organism evidence="2 3">
    <name type="scientific">Eimeria tenella</name>
    <name type="common">Coccidian parasite</name>
    <dbReference type="NCBI Taxonomy" id="5802"/>
    <lineage>
        <taxon>Eukaryota</taxon>
        <taxon>Sar</taxon>
        <taxon>Alveolata</taxon>
        <taxon>Apicomplexa</taxon>
        <taxon>Conoidasida</taxon>
        <taxon>Coccidia</taxon>
        <taxon>Eucoccidiorida</taxon>
        <taxon>Eimeriorina</taxon>
        <taxon>Eimeriidae</taxon>
        <taxon>Eimeria</taxon>
    </lineage>
</organism>
<feature type="region of interest" description="Disordered" evidence="1">
    <location>
        <begin position="312"/>
        <end position="339"/>
    </location>
</feature>
<dbReference type="OMA" id="DWAWLSG"/>
<feature type="region of interest" description="Disordered" evidence="1">
    <location>
        <begin position="204"/>
        <end position="225"/>
    </location>
</feature>
<accession>U6L2I5</accession>
<dbReference type="EMBL" id="HG675740">
    <property type="protein sequence ID" value="CDJ42824.1"/>
    <property type="molecule type" value="Genomic_DNA"/>
</dbReference>
<feature type="region of interest" description="Disordered" evidence="1">
    <location>
        <begin position="45"/>
        <end position="64"/>
    </location>
</feature>
<sequence length="1224" mass="131781">MVLPSRWGASLPFGGITLSPLTHDFRDLVNVRSFQIFHARGKGTGTLRGARSSESDGASVGSAVDPKIRDSWTFNSTRRSAGADYNERASGTGRHAQAQARFPRPDLDEAALKAEQKKAQLAANWQVITTQEIGPRGPMCTRRIWHASSVASRGMQNHESAGETYGTAASCTSPGEQLERLREQRKAEAPPPLCIYDALMENQPESQRGNSGWEGRSSSPGDPAAIPAFFTEGPTDWRLEVTEDFDADWAWLSGGPWARDSGGPLGGLSERMEDTRIKVYVPGVDLPKPIALLNRHQLLQTLRKPMEALGAPRQKENGQQGPHHGHLTPAAPQTDSCKVPGEATAVPALPPEAYEALVERAKSIMPSFRRPQLLELLELLQQHAHTLQQQRRAHLLEARKFWLQATAVAQPQQPQQRELVVEGARRAEAAAAAAAKGIKSIYQQELLDLVFDATLPHLPHMPLKELGDVAQAFASCAPTKGLGMLQVIALHAVDRACSARLGVLSRSKSRASGIEDVQGSDETQGVLAVLRPLALGVQRQCAVGTSQRHDNTQDSGFLEKDLPAASRTEGFLAEAGESLPETGGGLGFASRRLLEVFYGDAEALALQLQPLSRGHLLQLLVCCLFVGSGSSAAPLAVASQCIELLLRGPSGGPAAAGTPHRQSSPCNLQEALWMLISCAYRESRESLPSWLLPVLKGMLKPSSTAELSSSSRLGSFTCADLGTGMRSEGVRCSRPLTPPDSSFKAIMAEDQLQYLLAVLEGYLSPEGAPEALFKALSHTKHQPPTAAASAAEQSPLSEGTRVTRRFEDWTIQLKLYDCQGASTDLEAGQFGYLDEGENPKSRLQPAEISAAGFFAAVEALAWAACRFLRQQPQQQQEQQVQCMHKRIEGIQRLLFALNAQLVDAARQPLISASALVQGVHALADAAEHLKIAAGGPTAQQILSREISVGLLAAGGPLFMASTRSLQWERLSIRSLEALLEASCCCVVRLVGAFEALSPTGDVEQRQHAHNLEAAAATALVTGAAECLRKIREQLKAQNSSQTQADCYGALSLRAQGQWLRALGALLRRALEEQTEGQPGFSRVGLDIPEEAADAAMCVAASWDSLKASKKMLTAEVHGPEDLVNVLHGFMSCAEPLIHGKVATPKADAAAANKLVIAQGLDHMLDQLCRLSWTESDLGVAELARQLLQLQQHAKSTAPQGVLHDIIRRASTKKLRPEQNLSTGR</sequence>
<dbReference type="GeneID" id="25251918"/>
<dbReference type="Proteomes" id="UP000030747">
    <property type="component" value="Unassembled WGS sequence"/>
</dbReference>
<dbReference type="RefSeq" id="XP_013233574.1">
    <property type="nucleotide sequence ID" value="XM_013378120.1"/>
</dbReference>
<evidence type="ECO:0000313" key="3">
    <source>
        <dbReference type="Proteomes" id="UP000030747"/>
    </source>
</evidence>
<dbReference type="OrthoDB" id="349000at2759"/>
<feature type="region of interest" description="Disordered" evidence="1">
    <location>
        <begin position="159"/>
        <end position="187"/>
    </location>
</feature>
<feature type="compositionally biased region" description="Polar residues" evidence="1">
    <location>
        <begin position="204"/>
        <end position="220"/>
    </location>
</feature>
<dbReference type="VEuPathDB" id="ToxoDB:ETH_00013770"/>
<dbReference type="AlphaFoldDB" id="U6L2I5"/>
<reference evidence="2" key="1">
    <citation type="submission" date="2013-10" db="EMBL/GenBank/DDBJ databases">
        <title>Genomic analysis of the causative agents of coccidiosis in chickens.</title>
        <authorList>
            <person name="Reid A.J."/>
            <person name="Blake D."/>
            <person name="Billington K."/>
            <person name="Browne H."/>
            <person name="Dunn M."/>
            <person name="Hung S."/>
            <person name="Kawahara F."/>
            <person name="Miranda-Saavedra D."/>
            <person name="Mourier T."/>
            <person name="Nagra H."/>
            <person name="Otto T.D."/>
            <person name="Rawlings N."/>
            <person name="Sanchez A."/>
            <person name="Sanders M."/>
            <person name="Subramaniam C."/>
            <person name="Tay Y."/>
            <person name="Dear P."/>
            <person name="Doerig C."/>
            <person name="Gruber A."/>
            <person name="Parkinson J."/>
            <person name="Shirley M."/>
            <person name="Wan K.L."/>
            <person name="Berriman M."/>
            <person name="Tomley F."/>
            <person name="Pain A."/>
        </authorList>
    </citation>
    <scope>NUCLEOTIDE SEQUENCE [LARGE SCALE GENOMIC DNA]</scope>
    <source>
        <strain evidence="2">Houghton</strain>
    </source>
</reference>
<dbReference type="VEuPathDB" id="ToxoDB:ETH2_1116000"/>
<evidence type="ECO:0000256" key="1">
    <source>
        <dbReference type="SAM" id="MobiDB-lite"/>
    </source>
</evidence>
<feature type="compositionally biased region" description="Basic and acidic residues" evidence="1">
    <location>
        <begin position="177"/>
        <end position="187"/>
    </location>
</feature>
<name>U6L2I5_EIMTE</name>
<protein>
    <submittedName>
        <fullName evidence="2">Uncharacterized protein</fullName>
    </submittedName>
</protein>
<proteinExistence type="predicted"/>